<keyword evidence="2" id="KW-1185">Reference proteome</keyword>
<accession>A0A1R3IQ32</accession>
<comment type="caution">
    <text evidence="1">The sequence shown here is derived from an EMBL/GenBank/DDBJ whole genome shotgun (WGS) entry which is preliminary data.</text>
</comment>
<evidence type="ECO:0000313" key="1">
    <source>
        <dbReference type="EMBL" id="OMO84677.1"/>
    </source>
</evidence>
<reference evidence="1 2" key="1">
    <citation type="submission" date="2013-09" db="EMBL/GenBank/DDBJ databases">
        <title>Corchorus capsularis genome sequencing.</title>
        <authorList>
            <person name="Alam M."/>
            <person name="Haque M.S."/>
            <person name="Islam M.S."/>
            <person name="Emdad E.M."/>
            <person name="Islam M.M."/>
            <person name="Ahmed B."/>
            <person name="Halim A."/>
            <person name="Hossen Q.M.M."/>
            <person name="Hossain M.Z."/>
            <person name="Ahmed R."/>
            <person name="Khan M.M."/>
            <person name="Islam R."/>
            <person name="Rashid M.M."/>
            <person name="Khan S.A."/>
            <person name="Rahman M.S."/>
            <person name="Alam M."/>
        </authorList>
    </citation>
    <scope>NUCLEOTIDE SEQUENCE [LARGE SCALE GENOMIC DNA]</scope>
    <source>
        <strain evidence="2">cv. CVL-1</strain>
        <tissue evidence="1">Whole seedling</tissue>
    </source>
</reference>
<gene>
    <name evidence="1" type="ORF">CCACVL1_10714</name>
</gene>
<evidence type="ECO:0000313" key="2">
    <source>
        <dbReference type="Proteomes" id="UP000188268"/>
    </source>
</evidence>
<sequence>MAAATSMTMLIISLNVGELVSVQLD</sequence>
<dbReference type="EMBL" id="AWWV01009705">
    <property type="protein sequence ID" value="OMO84677.1"/>
    <property type="molecule type" value="Genomic_DNA"/>
</dbReference>
<organism evidence="1 2">
    <name type="scientific">Corchorus capsularis</name>
    <name type="common">Jute</name>
    <dbReference type="NCBI Taxonomy" id="210143"/>
    <lineage>
        <taxon>Eukaryota</taxon>
        <taxon>Viridiplantae</taxon>
        <taxon>Streptophyta</taxon>
        <taxon>Embryophyta</taxon>
        <taxon>Tracheophyta</taxon>
        <taxon>Spermatophyta</taxon>
        <taxon>Magnoliopsida</taxon>
        <taxon>eudicotyledons</taxon>
        <taxon>Gunneridae</taxon>
        <taxon>Pentapetalae</taxon>
        <taxon>rosids</taxon>
        <taxon>malvids</taxon>
        <taxon>Malvales</taxon>
        <taxon>Malvaceae</taxon>
        <taxon>Grewioideae</taxon>
        <taxon>Apeibeae</taxon>
        <taxon>Corchorus</taxon>
    </lineage>
</organism>
<protein>
    <submittedName>
        <fullName evidence="1">Uncharacterized protein</fullName>
    </submittedName>
</protein>
<name>A0A1R3IQ32_COCAP</name>
<dbReference type="Gramene" id="OMO84677">
    <property type="protein sequence ID" value="OMO84677"/>
    <property type="gene ID" value="CCACVL1_10714"/>
</dbReference>
<dbReference type="AlphaFoldDB" id="A0A1R3IQ32"/>
<proteinExistence type="predicted"/>
<dbReference type="Proteomes" id="UP000188268">
    <property type="component" value="Unassembled WGS sequence"/>
</dbReference>